<protein>
    <submittedName>
        <fullName evidence="2">Uncharacterized protein</fullName>
    </submittedName>
</protein>
<proteinExistence type="predicted"/>
<reference evidence="2" key="1">
    <citation type="journal article" date="2020" name="Stud. Mycol.">
        <title>101 Dothideomycetes genomes: a test case for predicting lifestyles and emergence of pathogens.</title>
        <authorList>
            <person name="Haridas S."/>
            <person name="Albert R."/>
            <person name="Binder M."/>
            <person name="Bloem J."/>
            <person name="Labutti K."/>
            <person name="Salamov A."/>
            <person name="Andreopoulos B."/>
            <person name="Baker S."/>
            <person name="Barry K."/>
            <person name="Bills G."/>
            <person name="Bluhm B."/>
            <person name="Cannon C."/>
            <person name="Castanera R."/>
            <person name="Culley D."/>
            <person name="Daum C."/>
            <person name="Ezra D."/>
            <person name="Gonzalez J."/>
            <person name="Henrissat B."/>
            <person name="Kuo A."/>
            <person name="Liang C."/>
            <person name="Lipzen A."/>
            <person name="Lutzoni F."/>
            <person name="Magnuson J."/>
            <person name="Mondo S."/>
            <person name="Nolan M."/>
            <person name="Ohm R."/>
            <person name="Pangilinan J."/>
            <person name="Park H.-J."/>
            <person name="Ramirez L."/>
            <person name="Alfaro M."/>
            <person name="Sun H."/>
            <person name="Tritt A."/>
            <person name="Yoshinaga Y."/>
            <person name="Zwiers L.-H."/>
            <person name="Turgeon B."/>
            <person name="Goodwin S."/>
            <person name="Spatafora J."/>
            <person name="Crous P."/>
            <person name="Grigoriev I."/>
        </authorList>
    </citation>
    <scope>NUCLEOTIDE SEQUENCE</scope>
    <source>
        <strain evidence="2">CBS 122681</strain>
    </source>
</reference>
<dbReference type="Proteomes" id="UP000799324">
    <property type="component" value="Unassembled WGS sequence"/>
</dbReference>
<evidence type="ECO:0000313" key="2">
    <source>
        <dbReference type="EMBL" id="KAF2661681.1"/>
    </source>
</evidence>
<organism evidence="2 3">
    <name type="scientific">Lophiostoma macrostomum CBS 122681</name>
    <dbReference type="NCBI Taxonomy" id="1314788"/>
    <lineage>
        <taxon>Eukaryota</taxon>
        <taxon>Fungi</taxon>
        <taxon>Dikarya</taxon>
        <taxon>Ascomycota</taxon>
        <taxon>Pezizomycotina</taxon>
        <taxon>Dothideomycetes</taxon>
        <taxon>Pleosporomycetidae</taxon>
        <taxon>Pleosporales</taxon>
        <taxon>Lophiostomataceae</taxon>
        <taxon>Lophiostoma</taxon>
    </lineage>
</organism>
<evidence type="ECO:0000256" key="1">
    <source>
        <dbReference type="SAM" id="MobiDB-lite"/>
    </source>
</evidence>
<sequence>MSAPPPPYGQPWLANVGNNPNINRDPPPPPIQPGEAPFPIHIEIGGGMPAPPLGVVANDAAPGAPAPAQVLGGLPMPMAPPPYAPFGMGIGGFGPYERIPPPAPNSGVSPLPGGYGMGMMGMGMGMSPMGMGMGMGGFPPPFAAGGMPWAGGGGMYGMGMGGFGFPGMHPPPPPFIDGNVGLGKAPGDQNDPTVKPGGDLPGHTIVEPAETTSINRILTNAAPWDTVGMPFTVEPMQFDAGWTINRLIKAMRKPQTECVGWGVTECLELGGGRWAKGMTYVFGSHQATENTISGVGWGPNKGREGQEPCYVYCHRI</sequence>
<dbReference type="EMBL" id="MU004292">
    <property type="protein sequence ID" value="KAF2661681.1"/>
    <property type="molecule type" value="Genomic_DNA"/>
</dbReference>
<evidence type="ECO:0000313" key="3">
    <source>
        <dbReference type="Proteomes" id="UP000799324"/>
    </source>
</evidence>
<dbReference type="AlphaFoldDB" id="A0A6A6TQU1"/>
<gene>
    <name evidence="2" type="ORF">K491DRAFT_753623</name>
</gene>
<dbReference type="OrthoDB" id="10057496at2759"/>
<feature type="region of interest" description="Disordered" evidence="1">
    <location>
        <begin position="1"/>
        <end position="35"/>
    </location>
</feature>
<name>A0A6A6TQU1_9PLEO</name>
<keyword evidence="3" id="KW-1185">Reference proteome</keyword>
<accession>A0A6A6TQU1</accession>